<dbReference type="Proteomes" id="UP000251431">
    <property type="component" value="Unassembled WGS sequence"/>
</dbReference>
<dbReference type="AlphaFoldDB" id="A0A2X0YTN6"/>
<dbReference type="EMBL" id="UAQE01000001">
    <property type="protein sequence ID" value="SPT98677.1"/>
    <property type="molecule type" value="Genomic_DNA"/>
</dbReference>
<protein>
    <submittedName>
        <fullName evidence="2">Uncharacterized protein</fullName>
    </submittedName>
</protein>
<keyword evidence="1" id="KW-0812">Transmembrane</keyword>
<organism evidence="2 4">
    <name type="scientific">Lysinibacillus capsici</name>
    <dbReference type="NCBI Taxonomy" id="2115968"/>
    <lineage>
        <taxon>Bacteria</taxon>
        <taxon>Bacillati</taxon>
        <taxon>Bacillota</taxon>
        <taxon>Bacilli</taxon>
        <taxon>Bacillales</taxon>
        <taxon>Bacillaceae</taxon>
        <taxon>Lysinibacillus</taxon>
    </lineage>
</organism>
<evidence type="ECO:0000313" key="3">
    <source>
        <dbReference type="EMBL" id="WGF37307.1"/>
    </source>
</evidence>
<dbReference type="Proteomes" id="UP001244564">
    <property type="component" value="Chromosome"/>
</dbReference>
<feature type="transmembrane region" description="Helical" evidence="1">
    <location>
        <begin position="12"/>
        <end position="33"/>
    </location>
</feature>
<accession>A0A2X0YTN6</accession>
<keyword evidence="1" id="KW-0472">Membrane</keyword>
<evidence type="ECO:0000313" key="2">
    <source>
        <dbReference type="EMBL" id="SPT98677.1"/>
    </source>
</evidence>
<sequence length="94" mass="10985">MLIEKEVFLLKIVRLAFFILFLSLAFVSIKLSIKTDERNYDWRNNSDGTVTIIHYNGPHIEFPFPSRLNGKKVAKVSSGIFEKRDIYSFLPKVY</sequence>
<proteinExistence type="predicted"/>
<dbReference type="RefSeq" id="WP_048391923.1">
    <property type="nucleotide sequence ID" value="NZ_CP122283.1"/>
</dbReference>
<reference evidence="3 5" key="2">
    <citation type="submission" date="2023-04" db="EMBL/GenBank/DDBJ databases">
        <title>Genomic of Lysinibacillus capsici TSBLM.</title>
        <authorList>
            <person name="Hu X.S."/>
            <person name="Yu C.H."/>
        </authorList>
    </citation>
    <scope>NUCLEOTIDE SEQUENCE [LARGE SCALE GENOMIC DNA]</scope>
    <source>
        <strain evidence="3 5">TSBLM</strain>
    </source>
</reference>
<evidence type="ECO:0000256" key="1">
    <source>
        <dbReference type="SAM" id="Phobius"/>
    </source>
</evidence>
<keyword evidence="1" id="KW-1133">Transmembrane helix</keyword>
<evidence type="ECO:0000313" key="5">
    <source>
        <dbReference type="Proteomes" id="UP001244564"/>
    </source>
</evidence>
<name>A0A2X0YTN6_9BACI</name>
<reference evidence="2 4" key="1">
    <citation type="submission" date="2018-06" db="EMBL/GenBank/DDBJ databases">
        <authorList>
            <consortium name="Pathogen Informatics"/>
            <person name="Doyle S."/>
        </authorList>
    </citation>
    <scope>NUCLEOTIDE SEQUENCE [LARGE SCALE GENOMIC DNA]</scope>
    <source>
        <strain evidence="2 4">NCTC7582</strain>
    </source>
</reference>
<evidence type="ECO:0000313" key="4">
    <source>
        <dbReference type="Proteomes" id="UP000251431"/>
    </source>
</evidence>
<keyword evidence="5" id="KW-1185">Reference proteome</keyword>
<gene>
    <name evidence="2" type="ORF">NCTC7582_01832</name>
    <name evidence="3" type="ORF">QBO96_16570</name>
</gene>
<dbReference type="EMBL" id="CP122283">
    <property type="protein sequence ID" value="WGF37307.1"/>
    <property type="molecule type" value="Genomic_DNA"/>
</dbReference>